<feature type="domain" description="Bacterial Ig-like" evidence="1">
    <location>
        <begin position="59"/>
        <end position="148"/>
    </location>
</feature>
<organism evidence="2 3">
    <name type="scientific">Salmonella enterica I</name>
    <dbReference type="NCBI Taxonomy" id="59201"/>
    <lineage>
        <taxon>Bacteria</taxon>
        <taxon>Pseudomonadati</taxon>
        <taxon>Pseudomonadota</taxon>
        <taxon>Gammaproteobacteria</taxon>
        <taxon>Enterobacterales</taxon>
        <taxon>Enterobacteriaceae</taxon>
        <taxon>Salmonella</taxon>
    </lineage>
</organism>
<proteinExistence type="predicted"/>
<dbReference type="Pfam" id="PF19077">
    <property type="entry name" value="Big_13"/>
    <property type="match status" value="2"/>
</dbReference>
<reference evidence="2 3" key="1">
    <citation type="submission" date="2018-12" db="EMBL/GenBank/DDBJ databases">
        <authorList>
            <consortium name="Pathogen Informatics"/>
        </authorList>
    </citation>
    <scope>NUCLEOTIDE SEQUENCE [LARGE SCALE GENOMIC DNA]</scope>
    <source>
        <strain evidence="2 3">NCTC6754</strain>
    </source>
</reference>
<sequence>MANVLVLEDGTWSYQFDNALKDGEYSIRVVAEDPAGNTAESPRLLVTIDTSTFIDNPVMMAGSDNGIFSNDSITSQTRPAFSIYGEMNQSVQIFIDGVLVDTITVTDRNQVYRPESPLGDGSHSIYYVITDKAGNTATSKTLNFTIDTLNTTPVAIDSIGGQTLAEMTGSDGKIYITDTTRNLLFSGSAEPNSKIEIIINGLNVGGSFGLMTKATGRCR</sequence>
<dbReference type="NCBIfam" id="NF033510">
    <property type="entry name" value="Ca_tandemer"/>
    <property type="match status" value="1"/>
</dbReference>
<gene>
    <name evidence="2" type="ORF">NCTC6754_01058</name>
</gene>
<dbReference type="Gene3D" id="2.60.40.10">
    <property type="entry name" value="Immunoglobulins"/>
    <property type="match status" value="2"/>
</dbReference>
<evidence type="ECO:0000313" key="2">
    <source>
        <dbReference type="EMBL" id="VEB51355.1"/>
    </source>
</evidence>
<dbReference type="AlphaFoldDB" id="A0A3S4LP14"/>
<name>A0A3S4LP14_SALET</name>
<feature type="domain" description="Bacterial Ig-like" evidence="1">
    <location>
        <begin position="5"/>
        <end position="50"/>
    </location>
</feature>
<dbReference type="EMBL" id="LR134190">
    <property type="protein sequence ID" value="VEB51355.1"/>
    <property type="molecule type" value="Genomic_DNA"/>
</dbReference>
<dbReference type="InterPro" id="IPR044016">
    <property type="entry name" value="Big_13"/>
</dbReference>
<evidence type="ECO:0000259" key="1">
    <source>
        <dbReference type="Pfam" id="PF19077"/>
    </source>
</evidence>
<dbReference type="Proteomes" id="UP000269208">
    <property type="component" value="Chromosome"/>
</dbReference>
<evidence type="ECO:0000313" key="3">
    <source>
        <dbReference type="Proteomes" id="UP000269208"/>
    </source>
</evidence>
<dbReference type="InterPro" id="IPR013783">
    <property type="entry name" value="Ig-like_fold"/>
</dbReference>
<protein>
    <submittedName>
        <fullName evidence="2">Ig domain-containing protein</fullName>
    </submittedName>
</protein>
<accession>A0A3S4LP14</accession>